<feature type="region of interest" description="Disordered" evidence="1">
    <location>
        <begin position="149"/>
        <end position="188"/>
    </location>
</feature>
<comment type="caution">
    <text evidence="2">The sequence shown here is derived from an EMBL/GenBank/DDBJ whole genome shotgun (WGS) entry which is preliminary data.</text>
</comment>
<sequence length="301" mass="33895">MSQIFKDEFQTPIGKLKDLNWRSPVLRNDADYENKTSRWHLLLKAAKQAEAFKYSYNKKLKPEVRLSNREAEANLERFWEALDKTLETAKAFSPETRALFARAKSLRTPETEPPAGGDGSRPGGSSSSNNANTQTATVVDFSANDGAVDRPSRLVLEERREKEKTRGVPDPSKEPVRAAPGEAPPAAKRIPVSKRAMETLELILGEWTVNQKVMWDDIVAMMKSIGFNKQNTKHGGSQRVFVSTNKLREGFGITGPASKHEPHPENHLYLQSVRDWARNEEYGLAKYGWTLDSFKLQVKAK</sequence>
<evidence type="ECO:0000256" key="1">
    <source>
        <dbReference type="SAM" id="MobiDB-lite"/>
    </source>
</evidence>
<proteinExistence type="predicted"/>
<name>A0ABR1VCS2_9PEZI</name>
<feature type="compositionally biased region" description="Basic and acidic residues" evidence="1">
    <location>
        <begin position="149"/>
        <end position="176"/>
    </location>
</feature>
<reference evidence="2 3" key="1">
    <citation type="submission" date="2023-01" db="EMBL/GenBank/DDBJ databases">
        <title>Analysis of 21 Apiospora genomes using comparative genomics revels a genus with tremendous synthesis potential of carbohydrate active enzymes and secondary metabolites.</title>
        <authorList>
            <person name="Sorensen T."/>
        </authorList>
    </citation>
    <scope>NUCLEOTIDE SEQUENCE [LARGE SCALE GENOMIC DNA]</scope>
    <source>
        <strain evidence="2 3">CBS 135458</strain>
    </source>
</reference>
<dbReference type="Proteomes" id="UP001480595">
    <property type="component" value="Unassembled WGS sequence"/>
</dbReference>
<evidence type="ECO:0000313" key="3">
    <source>
        <dbReference type="Proteomes" id="UP001480595"/>
    </source>
</evidence>
<gene>
    <name evidence="2" type="ORF">PG994_005626</name>
</gene>
<protein>
    <submittedName>
        <fullName evidence="2">Uncharacterized protein</fullName>
    </submittedName>
</protein>
<organism evidence="2 3">
    <name type="scientific">Apiospora phragmitis</name>
    <dbReference type="NCBI Taxonomy" id="2905665"/>
    <lineage>
        <taxon>Eukaryota</taxon>
        <taxon>Fungi</taxon>
        <taxon>Dikarya</taxon>
        <taxon>Ascomycota</taxon>
        <taxon>Pezizomycotina</taxon>
        <taxon>Sordariomycetes</taxon>
        <taxon>Xylariomycetidae</taxon>
        <taxon>Amphisphaeriales</taxon>
        <taxon>Apiosporaceae</taxon>
        <taxon>Apiospora</taxon>
    </lineage>
</organism>
<dbReference type="GeneID" id="92090098"/>
<evidence type="ECO:0000313" key="2">
    <source>
        <dbReference type="EMBL" id="KAK8069010.1"/>
    </source>
</evidence>
<keyword evidence="3" id="KW-1185">Reference proteome</keyword>
<dbReference type="RefSeq" id="XP_066716304.1">
    <property type="nucleotide sequence ID" value="XM_066857035.1"/>
</dbReference>
<feature type="region of interest" description="Disordered" evidence="1">
    <location>
        <begin position="102"/>
        <end position="132"/>
    </location>
</feature>
<feature type="compositionally biased region" description="Low complexity" evidence="1">
    <location>
        <begin position="123"/>
        <end position="132"/>
    </location>
</feature>
<accession>A0ABR1VCS2</accession>
<dbReference type="EMBL" id="JAQQWL010000006">
    <property type="protein sequence ID" value="KAK8069010.1"/>
    <property type="molecule type" value="Genomic_DNA"/>
</dbReference>